<organism evidence="2 3">
    <name type="scientific">Bacteriovorax antarcticus</name>
    <dbReference type="NCBI Taxonomy" id="3088717"/>
    <lineage>
        <taxon>Bacteria</taxon>
        <taxon>Pseudomonadati</taxon>
        <taxon>Bdellovibrionota</taxon>
        <taxon>Bacteriovoracia</taxon>
        <taxon>Bacteriovoracales</taxon>
        <taxon>Bacteriovoracaceae</taxon>
        <taxon>Bacteriovorax</taxon>
    </lineage>
</organism>
<dbReference type="EMBL" id="JAYGJQ010000001">
    <property type="protein sequence ID" value="MEA9356308.1"/>
    <property type="molecule type" value="Genomic_DNA"/>
</dbReference>
<name>A0ABU5VTD2_9BACT</name>
<feature type="transmembrane region" description="Helical" evidence="1">
    <location>
        <begin position="134"/>
        <end position="154"/>
    </location>
</feature>
<sequence length="165" mass="19083">MKNLKKISVEMVLPFLLAWFLMTVLVDIITIPTVFRNSTSIVDAGKIGMTVFGRFNAFEIVFGVIVLIGSIVNFKVLKNKKWMFFAAPLLVLAFIYKFYMTPMITNTTYEIHKTEVSDPRYAELQSQHAQYHNMYRYFDTSKLIFLLVFMGVVLSDRVKSNKEIA</sequence>
<feature type="transmembrane region" description="Helical" evidence="1">
    <location>
        <begin position="81"/>
        <end position="99"/>
    </location>
</feature>
<evidence type="ECO:0000313" key="3">
    <source>
        <dbReference type="Proteomes" id="UP001302274"/>
    </source>
</evidence>
<evidence type="ECO:0000256" key="1">
    <source>
        <dbReference type="SAM" id="Phobius"/>
    </source>
</evidence>
<keyword evidence="1" id="KW-0812">Transmembrane</keyword>
<dbReference type="Proteomes" id="UP001302274">
    <property type="component" value="Unassembled WGS sequence"/>
</dbReference>
<comment type="caution">
    <text evidence="2">The sequence shown here is derived from an EMBL/GenBank/DDBJ whole genome shotgun (WGS) entry which is preliminary data.</text>
</comment>
<keyword evidence="1" id="KW-1133">Transmembrane helix</keyword>
<gene>
    <name evidence="2" type="ORF">SHI21_08850</name>
</gene>
<proteinExistence type="predicted"/>
<feature type="transmembrane region" description="Helical" evidence="1">
    <location>
        <begin position="12"/>
        <end position="35"/>
    </location>
</feature>
<reference evidence="2 3" key="1">
    <citation type="submission" date="2023-11" db="EMBL/GenBank/DDBJ databases">
        <title>A Novel Polar Bacteriovorax (B. antarcticus) Isolated from the Biocrust in Antarctica.</title>
        <authorList>
            <person name="Mun W."/>
            <person name="Choi S.Y."/>
            <person name="Mitchell R.J."/>
        </authorList>
    </citation>
    <scope>NUCLEOTIDE SEQUENCE [LARGE SCALE GENOMIC DNA]</scope>
    <source>
        <strain evidence="2 3">PP10</strain>
    </source>
</reference>
<feature type="transmembrane region" description="Helical" evidence="1">
    <location>
        <begin position="55"/>
        <end position="74"/>
    </location>
</feature>
<evidence type="ECO:0000313" key="2">
    <source>
        <dbReference type="EMBL" id="MEA9356308.1"/>
    </source>
</evidence>
<protein>
    <submittedName>
        <fullName evidence="2">DUF4149 domain-containing protein</fullName>
    </submittedName>
</protein>
<keyword evidence="1" id="KW-0472">Membrane</keyword>
<accession>A0ABU5VTD2</accession>
<dbReference type="RefSeq" id="WP_323575999.1">
    <property type="nucleotide sequence ID" value="NZ_JAYGJQ010000001.1"/>
</dbReference>
<keyword evidence="3" id="KW-1185">Reference proteome</keyword>